<dbReference type="AlphaFoldDB" id="A0A1I4CIW3"/>
<dbReference type="InParanoid" id="A0A1I4CIW3"/>
<reference evidence="1 2" key="1">
    <citation type="submission" date="2016-10" db="EMBL/GenBank/DDBJ databases">
        <authorList>
            <person name="de Groot N.N."/>
        </authorList>
    </citation>
    <scope>NUCLEOTIDE SEQUENCE [LARGE SCALE GENOMIC DNA]</scope>
    <source>
        <strain evidence="1 2">DSM 45317</strain>
    </source>
</reference>
<dbReference type="OrthoDB" id="5194176at2"/>
<dbReference type="EMBL" id="FOSW01000003">
    <property type="protein sequence ID" value="SFK79891.1"/>
    <property type="molecule type" value="Genomic_DNA"/>
</dbReference>
<accession>A0A1I4CIW3</accession>
<sequence>MARSDFHVALTNALDLAMPPEEPQDYDIEAVVDQCIALLERAGWEFTRTPLATATHDARSQRPV</sequence>
<evidence type="ECO:0000313" key="1">
    <source>
        <dbReference type="EMBL" id="SFK79891.1"/>
    </source>
</evidence>
<organism evidence="1 2">
    <name type="scientific">Geodermatophilus ruber</name>
    <dbReference type="NCBI Taxonomy" id="504800"/>
    <lineage>
        <taxon>Bacteria</taxon>
        <taxon>Bacillati</taxon>
        <taxon>Actinomycetota</taxon>
        <taxon>Actinomycetes</taxon>
        <taxon>Geodermatophilales</taxon>
        <taxon>Geodermatophilaceae</taxon>
        <taxon>Geodermatophilus</taxon>
    </lineage>
</organism>
<protein>
    <submittedName>
        <fullName evidence="1">Uncharacterized protein</fullName>
    </submittedName>
</protein>
<name>A0A1I4CIW3_9ACTN</name>
<dbReference type="Proteomes" id="UP000199152">
    <property type="component" value="Unassembled WGS sequence"/>
</dbReference>
<dbReference type="STRING" id="504800.SAMN04488085_103482"/>
<evidence type="ECO:0000313" key="2">
    <source>
        <dbReference type="Proteomes" id="UP000199152"/>
    </source>
</evidence>
<proteinExistence type="predicted"/>
<gene>
    <name evidence="1" type="ORF">SAMN04488085_103482</name>
</gene>
<keyword evidence="2" id="KW-1185">Reference proteome</keyword>
<dbReference type="RefSeq" id="WP_091322673.1">
    <property type="nucleotide sequence ID" value="NZ_FOSW01000003.1"/>
</dbReference>